<reference evidence="1" key="1">
    <citation type="submission" date="2019-08" db="EMBL/GenBank/DDBJ databases">
        <authorList>
            <person name="Kucharzyk K."/>
            <person name="Murdoch R.W."/>
            <person name="Higgins S."/>
            <person name="Loffler F."/>
        </authorList>
    </citation>
    <scope>NUCLEOTIDE SEQUENCE</scope>
</reference>
<sequence length="184" mass="19675">MSTACFVAQGSYVKAENCVFGNAGYFSVLLNIGGNYDFRHCTIGNFWSYGTRSASAVVLNNYYEDIYGATQIRDLTNAYFGNCILYGSNEDEILLDKYSSGGIFNFSFDHCLLKTSLSVTGTGFTSCLKNAAPAFTDTTTFNIGSGSAAIDAGDATITGTIMFDIMGNPRIAGTAPDLGAYEKQ</sequence>
<dbReference type="Gene3D" id="2.160.20.10">
    <property type="entry name" value="Single-stranded right-handed beta-helix, Pectin lyase-like"/>
    <property type="match status" value="1"/>
</dbReference>
<dbReference type="AlphaFoldDB" id="A0A644Y3U3"/>
<accession>A0A644Y3U3</accession>
<organism evidence="1">
    <name type="scientific">bioreactor metagenome</name>
    <dbReference type="NCBI Taxonomy" id="1076179"/>
    <lineage>
        <taxon>unclassified sequences</taxon>
        <taxon>metagenomes</taxon>
        <taxon>ecological metagenomes</taxon>
    </lineage>
</organism>
<dbReference type="InterPro" id="IPR011050">
    <property type="entry name" value="Pectin_lyase_fold/virulence"/>
</dbReference>
<dbReference type="NCBIfam" id="NF041518">
    <property type="entry name" value="choice_anch_Q"/>
    <property type="match status" value="1"/>
</dbReference>
<dbReference type="SUPFAM" id="SSF51126">
    <property type="entry name" value="Pectin lyase-like"/>
    <property type="match status" value="1"/>
</dbReference>
<evidence type="ECO:0008006" key="2">
    <source>
        <dbReference type="Google" id="ProtNLM"/>
    </source>
</evidence>
<proteinExistence type="predicted"/>
<gene>
    <name evidence="1" type="ORF">SDC9_69710</name>
</gene>
<protein>
    <recommendedName>
        <fullName evidence="2">Right handed beta helix domain-containing protein</fullName>
    </recommendedName>
</protein>
<dbReference type="InterPro" id="IPR059226">
    <property type="entry name" value="Choice_anch_Q_dom"/>
</dbReference>
<evidence type="ECO:0000313" key="1">
    <source>
        <dbReference type="EMBL" id="MPM23245.1"/>
    </source>
</evidence>
<comment type="caution">
    <text evidence="1">The sequence shown here is derived from an EMBL/GenBank/DDBJ whole genome shotgun (WGS) entry which is preliminary data.</text>
</comment>
<dbReference type="EMBL" id="VSSQ01003986">
    <property type="protein sequence ID" value="MPM23245.1"/>
    <property type="molecule type" value="Genomic_DNA"/>
</dbReference>
<name>A0A644Y3U3_9ZZZZ</name>
<dbReference type="InterPro" id="IPR012334">
    <property type="entry name" value="Pectin_lyas_fold"/>
</dbReference>